<organism evidence="2 3">
    <name type="scientific">Shinella sedimenti</name>
    <dbReference type="NCBI Taxonomy" id="2919913"/>
    <lineage>
        <taxon>Bacteria</taxon>
        <taxon>Pseudomonadati</taxon>
        <taxon>Pseudomonadota</taxon>
        <taxon>Alphaproteobacteria</taxon>
        <taxon>Hyphomicrobiales</taxon>
        <taxon>Rhizobiaceae</taxon>
        <taxon>Shinella</taxon>
    </lineage>
</organism>
<evidence type="ECO:0000313" key="3">
    <source>
        <dbReference type="Proteomes" id="UP001201844"/>
    </source>
</evidence>
<keyword evidence="3" id="KW-1185">Reference proteome</keyword>
<accession>A0ABT0CQL6</accession>
<name>A0ABT0CQL6_9HYPH</name>
<geneLocation type="plasmid" evidence="2">
    <name>unnamed</name>
</geneLocation>
<evidence type="ECO:0000259" key="1">
    <source>
        <dbReference type="Pfam" id="PF21834"/>
    </source>
</evidence>
<dbReference type="InterPro" id="IPR054189">
    <property type="entry name" value="DUF6894"/>
</dbReference>
<gene>
    <name evidence="2" type="ORF">MKI86_17315</name>
</gene>
<feature type="domain" description="DUF6894" evidence="1">
    <location>
        <begin position="72"/>
        <end position="140"/>
    </location>
</feature>
<proteinExistence type="predicted"/>
<dbReference type="RefSeq" id="WP_241603187.1">
    <property type="nucleotide sequence ID" value="NZ_JAKVIN010000007.1"/>
</dbReference>
<sequence length="149" mass="16268">MPISNLLSQAQTACIAGCSVRPKDENRLVVVASGIGRVAGAYGCISARSEKPSGTNHGSFLFAWFAGGNRVRYFFNIRDGARMERDLEGSEFDNLELAIQDARLAAREIMAEHVLAGYEPDGQFFDIADEDGRVLVSVPFRSALRSKPQ</sequence>
<dbReference type="Pfam" id="PF21834">
    <property type="entry name" value="DUF6894"/>
    <property type="match status" value="1"/>
</dbReference>
<evidence type="ECO:0000313" key="2">
    <source>
        <dbReference type="EMBL" id="MCJ8150908.1"/>
    </source>
</evidence>
<comment type="caution">
    <text evidence="2">The sequence shown here is derived from an EMBL/GenBank/DDBJ whole genome shotgun (WGS) entry which is preliminary data.</text>
</comment>
<reference evidence="2 3" key="1">
    <citation type="submission" date="2022-02" db="EMBL/GenBank/DDBJ databases">
        <title>Shinella B3.7 sp. nov., isolated from Sediment (Zhairuo Island).</title>
        <authorList>
            <person name="Chen G."/>
        </authorList>
    </citation>
    <scope>NUCLEOTIDE SEQUENCE [LARGE SCALE GENOMIC DNA]</scope>
    <source>
        <strain evidence="2 3">B3.7</strain>
        <plasmid evidence="2">unnamed</plasmid>
    </source>
</reference>
<dbReference type="Proteomes" id="UP001201844">
    <property type="component" value="Unassembled WGS sequence"/>
</dbReference>
<keyword evidence="2" id="KW-0614">Plasmid</keyword>
<protein>
    <recommendedName>
        <fullName evidence="1">DUF6894 domain-containing protein</fullName>
    </recommendedName>
</protein>
<dbReference type="EMBL" id="JAKVIN010000007">
    <property type="protein sequence ID" value="MCJ8150908.1"/>
    <property type="molecule type" value="Genomic_DNA"/>
</dbReference>